<keyword evidence="2" id="KW-1133">Transmembrane helix</keyword>
<keyword evidence="2" id="KW-0812">Transmembrane</keyword>
<feature type="transmembrane region" description="Helical" evidence="2">
    <location>
        <begin position="31"/>
        <end position="50"/>
    </location>
</feature>
<evidence type="ECO:0000313" key="5">
    <source>
        <dbReference type="Proteomes" id="UP000199149"/>
    </source>
</evidence>
<proteinExistence type="predicted"/>
<reference evidence="5" key="1">
    <citation type="submission" date="2016-10" db="EMBL/GenBank/DDBJ databases">
        <authorList>
            <person name="Varghese N."/>
            <person name="Submissions S."/>
        </authorList>
    </citation>
    <scope>NUCLEOTIDE SEQUENCE [LARGE SCALE GENOMIC DNA]</scope>
    <source>
        <strain evidence="5">XJ109</strain>
    </source>
</reference>
<evidence type="ECO:0000256" key="2">
    <source>
        <dbReference type="SAM" id="Phobius"/>
    </source>
</evidence>
<protein>
    <recommendedName>
        <fullName evidence="3">DUF305 domain-containing protein</fullName>
    </recommendedName>
</protein>
<dbReference type="RefSeq" id="WP_092908327.1">
    <property type="nucleotide sequence ID" value="NZ_FOUZ01000008.1"/>
</dbReference>
<keyword evidence="5" id="KW-1185">Reference proteome</keyword>
<evidence type="ECO:0000259" key="3">
    <source>
        <dbReference type="Pfam" id="PF03713"/>
    </source>
</evidence>
<dbReference type="InterPro" id="IPR005183">
    <property type="entry name" value="DUF305_CopM-like"/>
</dbReference>
<name>A0A1I4X6E0_9FLAO</name>
<sequence length="173" mass="20037">MESMKNQHGMQHTQKSEENNPNHSLAMYKRFAVMAVAMFVAMYFIMYAMIDGLQNLIPNINNLYMTLLMVSAMLIIELLIMKGMYENKKINWAIITVSLAIGIFSWFGIREQLFVGNKEFVKGMIPHHAAAVLMSEKAKLTDPELIQLQKNILETQAQEIEFMKRKLNEFENK</sequence>
<dbReference type="EMBL" id="FOUZ01000008">
    <property type="protein sequence ID" value="SFN20996.1"/>
    <property type="molecule type" value="Genomic_DNA"/>
</dbReference>
<gene>
    <name evidence="4" type="ORF">SAMN05421738_10887</name>
</gene>
<feature type="transmembrane region" description="Helical" evidence="2">
    <location>
        <begin position="92"/>
        <end position="109"/>
    </location>
</feature>
<dbReference type="OrthoDB" id="517560at2"/>
<dbReference type="STRING" id="684065.SAMN05421738_10887"/>
<dbReference type="Pfam" id="PF03713">
    <property type="entry name" value="DUF305"/>
    <property type="match status" value="1"/>
</dbReference>
<dbReference type="AlphaFoldDB" id="A0A1I4X6E0"/>
<keyword evidence="2" id="KW-0472">Membrane</keyword>
<organism evidence="4 5">
    <name type="scientific">Algoriella xinjiangensis</name>
    <dbReference type="NCBI Taxonomy" id="684065"/>
    <lineage>
        <taxon>Bacteria</taxon>
        <taxon>Pseudomonadati</taxon>
        <taxon>Bacteroidota</taxon>
        <taxon>Flavobacteriia</taxon>
        <taxon>Flavobacteriales</taxon>
        <taxon>Weeksellaceae</taxon>
        <taxon>Algoriella</taxon>
    </lineage>
</organism>
<evidence type="ECO:0000256" key="1">
    <source>
        <dbReference type="SAM" id="MobiDB-lite"/>
    </source>
</evidence>
<dbReference type="Proteomes" id="UP000199149">
    <property type="component" value="Unassembled WGS sequence"/>
</dbReference>
<evidence type="ECO:0000313" key="4">
    <source>
        <dbReference type="EMBL" id="SFN20996.1"/>
    </source>
</evidence>
<feature type="compositionally biased region" description="Polar residues" evidence="1">
    <location>
        <begin position="1"/>
        <end position="13"/>
    </location>
</feature>
<accession>A0A1I4X6E0</accession>
<feature type="domain" description="DUF305" evidence="3">
    <location>
        <begin position="118"/>
        <end position="165"/>
    </location>
</feature>
<feature type="transmembrane region" description="Helical" evidence="2">
    <location>
        <begin position="62"/>
        <end position="80"/>
    </location>
</feature>
<dbReference type="Gene3D" id="1.20.1260.10">
    <property type="match status" value="1"/>
</dbReference>
<feature type="region of interest" description="Disordered" evidence="1">
    <location>
        <begin position="1"/>
        <end position="21"/>
    </location>
</feature>
<dbReference type="InterPro" id="IPR012347">
    <property type="entry name" value="Ferritin-like"/>
</dbReference>